<evidence type="ECO:0000313" key="2">
    <source>
        <dbReference type="EMBL" id="CAH2074614.1"/>
    </source>
</evidence>
<keyword evidence="3" id="KW-1185">Reference proteome</keyword>
<dbReference type="Proteomes" id="UP000837857">
    <property type="component" value="Chromosome 7"/>
</dbReference>
<feature type="compositionally biased region" description="Basic residues" evidence="1">
    <location>
        <begin position="73"/>
        <end position="84"/>
    </location>
</feature>
<sequence>MNRDFVYNYQDDERTMCSSVGGTLNKWLWGALCCGIPGVPCYFCTCCNKMDDTTEREGPRINQATATVERLSRQHRPNAPRSRKSTPETISAVRCALSQLQGEPAPTLQAPAPDRLTQEPG</sequence>
<reference evidence="2" key="1">
    <citation type="submission" date="2022-03" db="EMBL/GenBank/DDBJ databases">
        <authorList>
            <person name="Martin H S."/>
        </authorList>
    </citation>
    <scope>NUCLEOTIDE SEQUENCE</scope>
</reference>
<evidence type="ECO:0000313" key="3">
    <source>
        <dbReference type="Proteomes" id="UP000837857"/>
    </source>
</evidence>
<feature type="region of interest" description="Disordered" evidence="1">
    <location>
        <begin position="53"/>
        <end position="121"/>
    </location>
</feature>
<organism evidence="2 3">
    <name type="scientific">Iphiclides podalirius</name>
    <name type="common">scarce swallowtail</name>
    <dbReference type="NCBI Taxonomy" id="110791"/>
    <lineage>
        <taxon>Eukaryota</taxon>
        <taxon>Metazoa</taxon>
        <taxon>Ecdysozoa</taxon>
        <taxon>Arthropoda</taxon>
        <taxon>Hexapoda</taxon>
        <taxon>Insecta</taxon>
        <taxon>Pterygota</taxon>
        <taxon>Neoptera</taxon>
        <taxon>Endopterygota</taxon>
        <taxon>Lepidoptera</taxon>
        <taxon>Glossata</taxon>
        <taxon>Ditrysia</taxon>
        <taxon>Papilionoidea</taxon>
        <taxon>Papilionidae</taxon>
        <taxon>Papilioninae</taxon>
        <taxon>Iphiclides</taxon>
    </lineage>
</organism>
<protein>
    <submittedName>
        <fullName evidence="2">Uncharacterized protein</fullName>
    </submittedName>
</protein>
<evidence type="ECO:0000256" key="1">
    <source>
        <dbReference type="SAM" id="MobiDB-lite"/>
    </source>
</evidence>
<accession>A0ABN8J2Y8</accession>
<feature type="non-terminal residue" evidence="2">
    <location>
        <position position="1"/>
    </location>
</feature>
<dbReference type="EMBL" id="OW152819">
    <property type="protein sequence ID" value="CAH2074614.1"/>
    <property type="molecule type" value="Genomic_DNA"/>
</dbReference>
<gene>
    <name evidence="2" type="ORF">IPOD504_LOCUS16158</name>
</gene>
<name>A0ABN8J2Y8_9NEOP</name>
<proteinExistence type="predicted"/>